<keyword evidence="2" id="KW-1185">Reference proteome</keyword>
<dbReference type="Proteomes" id="UP001239111">
    <property type="component" value="Chromosome 1"/>
</dbReference>
<evidence type="ECO:0000313" key="1">
    <source>
        <dbReference type="EMBL" id="KAJ8682196.1"/>
    </source>
</evidence>
<protein>
    <submittedName>
        <fullName evidence="1">Uncharacterized protein</fullName>
    </submittedName>
</protein>
<name>A0ACC2PH93_9HYME</name>
<accession>A0ACC2PH93</accession>
<evidence type="ECO:0000313" key="2">
    <source>
        <dbReference type="Proteomes" id="UP001239111"/>
    </source>
</evidence>
<dbReference type="EMBL" id="CM056741">
    <property type="protein sequence ID" value="KAJ8682196.1"/>
    <property type="molecule type" value="Genomic_DNA"/>
</dbReference>
<reference evidence="1" key="1">
    <citation type="submission" date="2023-04" db="EMBL/GenBank/DDBJ databases">
        <title>A chromosome-level genome assembly of the parasitoid wasp Eretmocerus hayati.</title>
        <authorList>
            <person name="Zhong Y."/>
            <person name="Liu S."/>
            <person name="Liu Y."/>
        </authorList>
    </citation>
    <scope>NUCLEOTIDE SEQUENCE</scope>
    <source>
        <strain evidence="1">ZJU_SS_LIU_2023</strain>
    </source>
</reference>
<gene>
    <name evidence="1" type="ORF">QAD02_017988</name>
</gene>
<sequence>MGMELSNEADKRISDDEWQKVKPTKKGGRKRIKTDGSNDDSSNIDEKKRLAETALALSPAKKTIEEETDGEISFVQFIDVLNSGKNLQPVLDSLKITDGEKKIIEIIQKIHPLLSDKTMKSRLTKLRKKLQKLESGAPPDTVVIESETETADTDSEFASS</sequence>
<proteinExistence type="predicted"/>
<organism evidence="1 2">
    <name type="scientific">Eretmocerus hayati</name>
    <dbReference type="NCBI Taxonomy" id="131215"/>
    <lineage>
        <taxon>Eukaryota</taxon>
        <taxon>Metazoa</taxon>
        <taxon>Ecdysozoa</taxon>
        <taxon>Arthropoda</taxon>
        <taxon>Hexapoda</taxon>
        <taxon>Insecta</taxon>
        <taxon>Pterygota</taxon>
        <taxon>Neoptera</taxon>
        <taxon>Endopterygota</taxon>
        <taxon>Hymenoptera</taxon>
        <taxon>Apocrita</taxon>
        <taxon>Proctotrupomorpha</taxon>
        <taxon>Chalcidoidea</taxon>
        <taxon>Aphelinidae</taxon>
        <taxon>Aphelininae</taxon>
        <taxon>Eretmocerus</taxon>
    </lineage>
</organism>
<comment type="caution">
    <text evidence="1">The sequence shown here is derived from an EMBL/GenBank/DDBJ whole genome shotgun (WGS) entry which is preliminary data.</text>
</comment>